<evidence type="ECO:0000256" key="1">
    <source>
        <dbReference type="SAM" id="MobiDB-lite"/>
    </source>
</evidence>
<accession>A0A0C9UZ37</accession>
<dbReference type="EMBL" id="KN837146">
    <property type="protein sequence ID" value="KIJ40144.1"/>
    <property type="molecule type" value="Genomic_DNA"/>
</dbReference>
<reference evidence="2 3" key="1">
    <citation type="submission" date="2014-06" db="EMBL/GenBank/DDBJ databases">
        <title>Evolutionary Origins and Diversification of the Mycorrhizal Mutualists.</title>
        <authorList>
            <consortium name="DOE Joint Genome Institute"/>
            <consortium name="Mycorrhizal Genomics Consortium"/>
            <person name="Kohler A."/>
            <person name="Kuo A."/>
            <person name="Nagy L.G."/>
            <person name="Floudas D."/>
            <person name="Copeland A."/>
            <person name="Barry K.W."/>
            <person name="Cichocki N."/>
            <person name="Veneault-Fourrey C."/>
            <person name="LaButti K."/>
            <person name="Lindquist E.A."/>
            <person name="Lipzen A."/>
            <person name="Lundell T."/>
            <person name="Morin E."/>
            <person name="Murat C."/>
            <person name="Riley R."/>
            <person name="Ohm R."/>
            <person name="Sun H."/>
            <person name="Tunlid A."/>
            <person name="Henrissat B."/>
            <person name="Grigoriev I.V."/>
            <person name="Hibbett D.S."/>
            <person name="Martin F."/>
        </authorList>
    </citation>
    <scope>NUCLEOTIDE SEQUENCE [LARGE SCALE GENOMIC DNA]</scope>
    <source>
        <strain evidence="2 3">SS14</strain>
    </source>
</reference>
<feature type="region of interest" description="Disordered" evidence="1">
    <location>
        <begin position="1"/>
        <end position="70"/>
    </location>
</feature>
<feature type="compositionally biased region" description="Polar residues" evidence="1">
    <location>
        <begin position="47"/>
        <end position="59"/>
    </location>
</feature>
<organism evidence="2 3">
    <name type="scientific">Sphaerobolus stellatus (strain SS14)</name>
    <dbReference type="NCBI Taxonomy" id="990650"/>
    <lineage>
        <taxon>Eukaryota</taxon>
        <taxon>Fungi</taxon>
        <taxon>Dikarya</taxon>
        <taxon>Basidiomycota</taxon>
        <taxon>Agaricomycotina</taxon>
        <taxon>Agaricomycetes</taxon>
        <taxon>Phallomycetidae</taxon>
        <taxon>Geastrales</taxon>
        <taxon>Sphaerobolaceae</taxon>
        <taxon>Sphaerobolus</taxon>
    </lineage>
</organism>
<evidence type="ECO:0000313" key="2">
    <source>
        <dbReference type="EMBL" id="KIJ40144.1"/>
    </source>
</evidence>
<dbReference type="AlphaFoldDB" id="A0A0C9UZ37"/>
<gene>
    <name evidence="2" type="ORF">M422DRAFT_256971</name>
</gene>
<protein>
    <submittedName>
        <fullName evidence="2">Uncharacterized protein</fullName>
    </submittedName>
</protein>
<dbReference type="Proteomes" id="UP000054279">
    <property type="component" value="Unassembled WGS sequence"/>
</dbReference>
<dbReference type="HOGENOM" id="CLU_2051171_0_0_1"/>
<proteinExistence type="predicted"/>
<evidence type="ECO:0000313" key="3">
    <source>
        <dbReference type="Proteomes" id="UP000054279"/>
    </source>
</evidence>
<sequence length="120" mass="13365">MEATQSQMRQVTTLQEERDSTEPMCRNVIPDTATHDRPPPTDVLRQRGQQTQPRATPSRTAAVESDATDPIPPIHAASSVISTVPCSIIVVEAAYPLDRTYQSDSLAIRARTRMCERRFS</sequence>
<keyword evidence="3" id="KW-1185">Reference proteome</keyword>
<feature type="compositionally biased region" description="Polar residues" evidence="1">
    <location>
        <begin position="1"/>
        <end position="14"/>
    </location>
</feature>
<name>A0A0C9UZ37_SPHS4</name>